<evidence type="ECO:0000256" key="1">
    <source>
        <dbReference type="ARBA" id="ARBA00004141"/>
    </source>
</evidence>
<keyword evidence="3 6" id="KW-0812">Transmembrane</keyword>
<feature type="transmembrane region" description="Helical" evidence="6">
    <location>
        <begin position="267"/>
        <end position="287"/>
    </location>
</feature>
<proteinExistence type="inferred from homology"/>
<evidence type="ECO:0000313" key="9">
    <source>
        <dbReference type="Proteomes" id="UP000034947"/>
    </source>
</evidence>
<evidence type="ECO:0000259" key="7">
    <source>
        <dbReference type="Pfam" id="PF02544"/>
    </source>
</evidence>
<dbReference type="PROSITE" id="PS50244">
    <property type="entry name" value="S5A_REDUCTASE"/>
    <property type="match status" value="1"/>
</dbReference>
<evidence type="ECO:0000313" key="8">
    <source>
        <dbReference type="EMBL" id="KKK13168.1"/>
    </source>
</evidence>
<keyword evidence="9" id="KW-1185">Reference proteome</keyword>
<dbReference type="AlphaFoldDB" id="A0A0F8U0V7"/>
<dbReference type="Pfam" id="PF02544">
    <property type="entry name" value="Steroid_dh"/>
    <property type="match status" value="1"/>
</dbReference>
<dbReference type="GO" id="GO:0016020">
    <property type="term" value="C:membrane"/>
    <property type="evidence" value="ECO:0007669"/>
    <property type="project" value="UniProtKB-SubCell"/>
</dbReference>
<dbReference type="InterPro" id="IPR039357">
    <property type="entry name" value="SRD5A/TECR"/>
</dbReference>
<feature type="transmembrane region" description="Helical" evidence="6">
    <location>
        <begin position="197"/>
        <end position="216"/>
    </location>
</feature>
<keyword evidence="4 6" id="KW-1133">Transmembrane helix</keyword>
<accession>A0A0F8U0V7</accession>
<dbReference type="GO" id="GO:0016627">
    <property type="term" value="F:oxidoreductase activity, acting on the CH-CH group of donors"/>
    <property type="evidence" value="ECO:0007669"/>
    <property type="project" value="InterPro"/>
</dbReference>
<evidence type="ECO:0000256" key="5">
    <source>
        <dbReference type="ARBA" id="ARBA00023136"/>
    </source>
</evidence>
<feature type="transmembrane region" description="Helical" evidence="6">
    <location>
        <begin position="242"/>
        <end position="261"/>
    </location>
</feature>
<feature type="transmembrane region" description="Helical" evidence="6">
    <location>
        <begin position="108"/>
        <end position="127"/>
    </location>
</feature>
<dbReference type="OrthoDB" id="5788137at2759"/>
<feature type="transmembrane region" description="Helical" evidence="6">
    <location>
        <begin position="78"/>
        <end position="96"/>
    </location>
</feature>
<gene>
    <name evidence="8" type="ORF">AOCH_001513</name>
</gene>
<comment type="similarity">
    <text evidence="2">Belongs to the steroid 5-alpha reductase family.</text>
</comment>
<organism evidence="8 9">
    <name type="scientific">Aspergillus ochraceoroseus</name>
    <dbReference type="NCBI Taxonomy" id="138278"/>
    <lineage>
        <taxon>Eukaryota</taxon>
        <taxon>Fungi</taxon>
        <taxon>Dikarya</taxon>
        <taxon>Ascomycota</taxon>
        <taxon>Pezizomycotina</taxon>
        <taxon>Eurotiomycetes</taxon>
        <taxon>Eurotiomycetidae</taxon>
        <taxon>Eurotiales</taxon>
        <taxon>Aspergillaceae</taxon>
        <taxon>Aspergillus</taxon>
        <taxon>Aspergillus subgen. Nidulantes</taxon>
    </lineage>
</organism>
<dbReference type="InterPro" id="IPR001104">
    <property type="entry name" value="3-oxo-5_a-steroid_4-DH_C"/>
</dbReference>
<dbReference type="PANTHER" id="PTHR10556:SF43">
    <property type="entry name" value="STEROID 5-ALPHA-REDUCTASE DET2"/>
    <property type="match status" value="1"/>
</dbReference>
<sequence length="376" mass="41702">MAAVPPLKDLMLPTPETYVTLINIFQYFPLVSDKHLILYYTLKNSLQFQFSIIQWLTSFHPAGKTSLQKSSLNIPGRIGWFAMEIVGPINLIYILWKLPPKLHIESLPLQNKLVAVLYILHYVNRAIISPFSAPSMSPIHVLVVIFAVLFNWLNSSCIASWLAGYNVATIPTYRSTPSHSGTSKATEDPIPDPTTPLLLPVLGFVLFVTGMIGNIYSERTLFRLRREEAKKQKKSATKYSKIYVIPPATGLFTSILYPHYVFEWLEWTGFTLVGTAVLPALSLLPLIGTSAPSAPGPGHDQGSPLRLAPWIGPIVAVLQQSPQASSGLPLPGIVFVVNAVTNMLPHARWGRKWYVERFGEEAVGGRGAVVPFCKWM</sequence>
<evidence type="ECO:0000256" key="4">
    <source>
        <dbReference type="ARBA" id="ARBA00022989"/>
    </source>
</evidence>
<reference evidence="8 9" key="1">
    <citation type="submission" date="2015-02" db="EMBL/GenBank/DDBJ databases">
        <title>Draft Genome Sequences of Two Closely-Related Aflatoxigenic Aspergillus Species Obtained from the Cote d'Ivoire.</title>
        <authorList>
            <person name="Moore G.G."/>
            <person name="Beltz S.B."/>
            <person name="Mack B.M."/>
        </authorList>
    </citation>
    <scope>NUCLEOTIDE SEQUENCE [LARGE SCALE GENOMIC DNA]</scope>
    <source>
        <strain evidence="8 9">SRRC1432</strain>
    </source>
</reference>
<feature type="transmembrane region" description="Helical" evidence="6">
    <location>
        <begin position="139"/>
        <end position="163"/>
    </location>
</feature>
<evidence type="ECO:0000256" key="6">
    <source>
        <dbReference type="SAM" id="Phobius"/>
    </source>
</evidence>
<protein>
    <recommendedName>
        <fullName evidence="7">3-oxo-5-alpha-steroid 4-dehydrogenase C-terminal domain-containing protein</fullName>
    </recommendedName>
</protein>
<comment type="subcellular location">
    <subcellularLocation>
        <location evidence="1">Membrane</location>
        <topology evidence="1">Multi-pass membrane protein</topology>
    </subcellularLocation>
</comment>
<comment type="caution">
    <text evidence="8">The sequence shown here is derived from an EMBL/GenBank/DDBJ whole genome shotgun (WGS) entry which is preliminary data.</text>
</comment>
<dbReference type="PANTHER" id="PTHR10556">
    <property type="entry name" value="3-OXO-5-ALPHA-STEROID 4-DEHYDROGENASE"/>
    <property type="match status" value="1"/>
</dbReference>
<dbReference type="VEuPathDB" id="FungiDB:P175DRAFT_0429936"/>
<keyword evidence="5 6" id="KW-0472">Membrane</keyword>
<dbReference type="EMBL" id="JYKN01003289">
    <property type="protein sequence ID" value="KKK13168.1"/>
    <property type="molecule type" value="Genomic_DNA"/>
</dbReference>
<dbReference type="Proteomes" id="UP000034947">
    <property type="component" value="Unassembled WGS sequence"/>
</dbReference>
<dbReference type="GO" id="GO:0006629">
    <property type="term" value="P:lipid metabolic process"/>
    <property type="evidence" value="ECO:0007669"/>
    <property type="project" value="InterPro"/>
</dbReference>
<evidence type="ECO:0000256" key="3">
    <source>
        <dbReference type="ARBA" id="ARBA00022692"/>
    </source>
</evidence>
<feature type="domain" description="3-oxo-5-alpha-steroid 4-dehydrogenase C-terminal" evidence="7">
    <location>
        <begin position="195"/>
        <end position="275"/>
    </location>
</feature>
<evidence type="ECO:0000256" key="2">
    <source>
        <dbReference type="ARBA" id="ARBA00007742"/>
    </source>
</evidence>
<name>A0A0F8U0V7_9EURO</name>